<dbReference type="eggNOG" id="ENOG5033A4Z">
    <property type="taxonomic scope" value="Bacteria"/>
</dbReference>
<dbReference type="RefSeq" id="WP_008615481.1">
    <property type="nucleotide sequence ID" value="NZ_AONQ01000012.1"/>
</dbReference>
<evidence type="ECO:0000259" key="2">
    <source>
        <dbReference type="Pfam" id="PF11127"/>
    </source>
</evidence>
<dbReference type="AlphaFoldDB" id="M3AE32"/>
<organism evidence="3 4">
    <name type="scientific">Paramagnetospirillum caucaseum</name>
    <dbReference type="NCBI Taxonomy" id="1244869"/>
    <lineage>
        <taxon>Bacteria</taxon>
        <taxon>Pseudomonadati</taxon>
        <taxon>Pseudomonadota</taxon>
        <taxon>Alphaproteobacteria</taxon>
        <taxon>Rhodospirillales</taxon>
        <taxon>Magnetospirillaceae</taxon>
        <taxon>Paramagnetospirillum</taxon>
    </lineage>
</organism>
<proteinExistence type="predicted"/>
<evidence type="ECO:0000313" key="3">
    <source>
        <dbReference type="EMBL" id="EME70794.1"/>
    </source>
</evidence>
<keyword evidence="4" id="KW-1185">Reference proteome</keyword>
<accession>M3AE32</accession>
<dbReference type="STRING" id="1244869.H261_06169"/>
<keyword evidence="1" id="KW-0472">Membrane</keyword>
<sequence length="61" mass="6465">MDVNMGGRDRLIRALVGVAMIGLAMADIIGPWGWIGIVPLVSAALGWCPIYMAAGLSTREH</sequence>
<name>M3AE32_9PROT</name>
<keyword evidence="1" id="KW-1133">Transmembrane helix</keyword>
<protein>
    <recommendedName>
        <fullName evidence="2">Inner membrane protein YgaP-like transmembrane domain-containing protein</fullName>
    </recommendedName>
</protein>
<reference evidence="3 4" key="1">
    <citation type="journal article" date="2014" name="Genome Announc.">
        <title>Draft Genome Sequence of Magnetospirillum sp. Strain SO-1, a Freshwater Magnetotactic Bacterium Isolated from the Ol'khovka River, Russia.</title>
        <authorList>
            <person name="Grouzdev D.S."/>
            <person name="Dziuba M.V."/>
            <person name="Sukhacheva M.S."/>
            <person name="Mardanov A.V."/>
            <person name="Beletskiy A.V."/>
            <person name="Kuznetsov B.B."/>
            <person name="Skryabin K.G."/>
        </authorList>
    </citation>
    <scope>NUCLEOTIDE SEQUENCE [LARGE SCALE GENOMIC DNA]</scope>
    <source>
        <strain evidence="3 4">SO-1</strain>
    </source>
</reference>
<dbReference type="Pfam" id="PF11127">
    <property type="entry name" value="YgaP-like_TM"/>
    <property type="match status" value="1"/>
</dbReference>
<dbReference type="PATRIC" id="fig|1244869.3.peg.1239"/>
<evidence type="ECO:0000256" key="1">
    <source>
        <dbReference type="SAM" id="Phobius"/>
    </source>
</evidence>
<feature type="domain" description="Inner membrane protein YgaP-like transmembrane" evidence="2">
    <location>
        <begin position="1"/>
        <end position="59"/>
    </location>
</feature>
<evidence type="ECO:0000313" key="4">
    <source>
        <dbReference type="Proteomes" id="UP000011744"/>
    </source>
</evidence>
<feature type="transmembrane region" description="Helical" evidence="1">
    <location>
        <begin position="35"/>
        <end position="56"/>
    </location>
</feature>
<feature type="transmembrane region" description="Helical" evidence="1">
    <location>
        <begin position="12"/>
        <end position="29"/>
    </location>
</feature>
<comment type="caution">
    <text evidence="3">The sequence shown here is derived from an EMBL/GenBank/DDBJ whole genome shotgun (WGS) entry which is preliminary data.</text>
</comment>
<dbReference type="EMBL" id="AONQ01000012">
    <property type="protein sequence ID" value="EME70794.1"/>
    <property type="molecule type" value="Genomic_DNA"/>
</dbReference>
<dbReference type="InterPro" id="IPR021309">
    <property type="entry name" value="YgaP-like_TM"/>
</dbReference>
<gene>
    <name evidence="3" type="ORF">H261_06169</name>
</gene>
<dbReference type="Proteomes" id="UP000011744">
    <property type="component" value="Unassembled WGS sequence"/>
</dbReference>
<keyword evidence="1" id="KW-0812">Transmembrane</keyword>